<protein>
    <recommendedName>
        <fullName evidence="3">DUF6535 domain-containing protein</fullName>
    </recommendedName>
</protein>
<feature type="domain" description="DUF6535" evidence="3">
    <location>
        <begin position="164"/>
        <end position="251"/>
    </location>
</feature>
<evidence type="ECO:0000259" key="3">
    <source>
        <dbReference type="Pfam" id="PF20153"/>
    </source>
</evidence>
<keyword evidence="1" id="KW-0812">Transmembrane</keyword>
<evidence type="ECO:0000313" key="4">
    <source>
        <dbReference type="EMBL" id="KAJ3486036.1"/>
    </source>
</evidence>
<keyword evidence="1" id="KW-1133">Transmembrane helix</keyword>
<evidence type="ECO:0000313" key="5">
    <source>
        <dbReference type="Proteomes" id="UP001212997"/>
    </source>
</evidence>
<organism evidence="4 5">
    <name type="scientific">Meripilus lineatus</name>
    <dbReference type="NCBI Taxonomy" id="2056292"/>
    <lineage>
        <taxon>Eukaryota</taxon>
        <taxon>Fungi</taxon>
        <taxon>Dikarya</taxon>
        <taxon>Basidiomycota</taxon>
        <taxon>Agaricomycotina</taxon>
        <taxon>Agaricomycetes</taxon>
        <taxon>Polyporales</taxon>
        <taxon>Meripilaceae</taxon>
        <taxon>Meripilus</taxon>
    </lineage>
</organism>
<dbReference type="Proteomes" id="UP001212997">
    <property type="component" value="Unassembled WGS sequence"/>
</dbReference>
<name>A0AAD5V507_9APHY</name>
<gene>
    <name evidence="4" type="ORF">NLI96_g4537</name>
</gene>
<proteinExistence type="predicted"/>
<dbReference type="AlphaFoldDB" id="A0AAD5V507"/>
<feature type="transmembrane region" description="Helical" evidence="1">
    <location>
        <begin position="228"/>
        <end position="251"/>
    </location>
</feature>
<evidence type="ECO:0000256" key="1">
    <source>
        <dbReference type="SAM" id="Phobius"/>
    </source>
</evidence>
<evidence type="ECO:0000256" key="2">
    <source>
        <dbReference type="SAM" id="SignalP"/>
    </source>
</evidence>
<dbReference type="Pfam" id="PF20153">
    <property type="entry name" value="DUF6535"/>
    <property type="match status" value="1"/>
</dbReference>
<feature type="signal peptide" evidence="2">
    <location>
        <begin position="1"/>
        <end position="26"/>
    </location>
</feature>
<feature type="transmembrane region" description="Helical" evidence="1">
    <location>
        <begin position="257"/>
        <end position="278"/>
    </location>
</feature>
<dbReference type="InterPro" id="IPR045338">
    <property type="entry name" value="DUF6535"/>
</dbReference>
<keyword evidence="2" id="KW-0732">Signal</keyword>
<accession>A0AAD5V507</accession>
<feature type="transmembrane region" description="Helical" evidence="1">
    <location>
        <begin position="172"/>
        <end position="191"/>
    </location>
</feature>
<feature type="chain" id="PRO_5042011523" description="DUF6535 domain-containing protein" evidence="2">
    <location>
        <begin position="27"/>
        <end position="687"/>
    </location>
</feature>
<dbReference type="EMBL" id="JANAWD010000134">
    <property type="protein sequence ID" value="KAJ3486036.1"/>
    <property type="molecule type" value="Genomic_DNA"/>
</dbReference>
<sequence>MRSTALLYPHASLVPVVFLLIGGIKATPMMNNAKKMAIPEVSTQRATPTLAISQDKIEREANPPEIHVGQDNVCMICKDSAEHESSPEITGAEKYCREQDAEHPDLVLKDNAWPELSTTLRKHDEDQVKAHNENIDTLLVLSLCHSWFYQLDLSAHSIAPILSQLGSVCVNALWFAALVLSLVTASLGMLVKQWLREYLSNSHVSPEQCCHVRLFRVRGLRRYKVTEIASFLPILLQIALALFFIGLVMFIRNIHASIASLVIVLVGIWLLFVFRSLLNTMTKSIKYSSTGRLFHILPDYLFAEENTKRMSAESKAEVLVDAYDTFNDTKSWDIAMRCIDLNSPSESLHMLSSLVEKAHGSEITSSSIMLGLFDQSQLRLLLKSMTMCFRRAYILARKNDQASRFGKIEAVALITLRRLYRAFRTTGDSDRALDKMASLLTRHEEALSVSHRPEFISSYILLGSGLSQNPSSVPRLAMQDVIKNATIALNSSFINASGVNCSLSLSNLLEICRVCFLCAGRMTENSQEPLKHRFISLTVRLAESLRSLSYPETGLETKDVFRLQCALDMAMRCHKNVPGIVDESLLRALHESSVKMFTLEVNADSYSWRGEVLPTKETSILAPDWEEILTKKREYVGVEIHRHFWDYSGEWDEKSLRTSCKSRIEFLLRYTFWQFDDLLFILEDYDF</sequence>
<reference evidence="4" key="1">
    <citation type="submission" date="2022-07" db="EMBL/GenBank/DDBJ databases">
        <title>Genome Sequence of Physisporinus lineatus.</title>
        <authorList>
            <person name="Buettner E."/>
        </authorList>
    </citation>
    <scope>NUCLEOTIDE SEQUENCE</scope>
    <source>
        <strain evidence="4">VT162</strain>
    </source>
</reference>
<keyword evidence="5" id="KW-1185">Reference proteome</keyword>
<comment type="caution">
    <text evidence="4">The sequence shown here is derived from an EMBL/GenBank/DDBJ whole genome shotgun (WGS) entry which is preliminary data.</text>
</comment>
<keyword evidence="1" id="KW-0472">Membrane</keyword>